<dbReference type="OrthoDB" id="40399at2157"/>
<dbReference type="InterPro" id="IPR007161">
    <property type="entry name" value="DUF364"/>
</dbReference>
<evidence type="ECO:0000313" key="4">
    <source>
        <dbReference type="Proteomes" id="UP000002315"/>
    </source>
</evidence>
<dbReference type="HOGENOM" id="CLU_076326_0_1_2"/>
<sequence length="245" mass="27792">MMKIIEELIRITKKYPVEDVRVGVSWTAVLSKYCGVANTFSMFNIHGNYTKDWGKLTEKDTRELAEYVKSWNLIEASIGVAAINSTIKPKGKKNINMLELLPEISKNKKVTMIGRFPKVDAIKEVSKEFWILEINPFLVNPKHNIFPEFAAEQLIPKSDVLIITSSTIINKTIDRYLKLVNEDSYVVLMGPTTPLHKTLFDYGIDILAGLEVLKPKAILEKISQSAGMISSRVCEGEVRYRVLEK</sequence>
<dbReference type="EMBL" id="CP002278">
    <property type="protein sequence ID" value="ADP77046.1"/>
    <property type="molecule type" value="Genomic_DNA"/>
</dbReference>
<dbReference type="AlphaFoldDB" id="E3GXL4"/>
<gene>
    <name evidence="3" type="ordered locus">Mfer_0243</name>
</gene>
<dbReference type="STRING" id="523846.Mfer_0243"/>
<dbReference type="Gene3D" id="3.30.390.100">
    <property type="match status" value="1"/>
</dbReference>
<evidence type="ECO:0000259" key="2">
    <source>
        <dbReference type="Pfam" id="PF13938"/>
    </source>
</evidence>
<dbReference type="Proteomes" id="UP000002315">
    <property type="component" value="Chromosome"/>
</dbReference>
<evidence type="ECO:0008006" key="5">
    <source>
        <dbReference type="Google" id="ProtNLM"/>
    </source>
</evidence>
<dbReference type="Pfam" id="PF04016">
    <property type="entry name" value="DUF364"/>
    <property type="match status" value="1"/>
</dbReference>
<name>E3GXL4_METFV</name>
<feature type="domain" description="Putative heavy-metal chelation" evidence="1">
    <location>
        <begin position="98"/>
        <end position="229"/>
    </location>
</feature>
<dbReference type="Gene3D" id="3.40.50.11590">
    <property type="match status" value="1"/>
</dbReference>
<dbReference type="KEGG" id="mfv:Mfer_0243"/>
<dbReference type="Pfam" id="PF13938">
    <property type="entry name" value="DUF4213"/>
    <property type="match status" value="1"/>
</dbReference>
<dbReference type="InterPro" id="IPR025251">
    <property type="entry name" value="DUF4213"/>
</dbReference>
<keyword evidence="4" id="KW-1185">Reference proteome</keyword>
<reference evidence="3 4" key="1">
    <citation type="journal article" date="2010" name="Stand. Genomic Sci.">
        <title>Complete genome sequence of Methanothermus fervidus type strain (V24S).</title>
        <authorList>
            <person name="Anderson I."/>
            <person name="Djao O.D."/>
            <person name="Misra M."/>
            <person name="Chertkov O."/>
            <person name="Nolan M."/>
            <person name="Lucas S."/>
            <person name="Lapidus A."/>
            <person name="Del Rio T.G."/>
            <person name="Tice H."/>
            <person name="Cheng J.F."/>
            <person name="Tapia R."/>
            <person name="Han C."/>
            <person name="Goodwin L."/>
            <person name="Pitluck S."/>
            <person name="Liolios K."/>
            <person name="Ivanova N."/>
            <person name="Mavromatis K."/>
            <person name="Mikhailova N."/>
            <person name="Pati A."/>
            <person name="Brambilla E."/>
            <person name="Chen A."/>
            <person name="Palaniappan K."/>
            <person name="Land M."/>
            <person name="Hauser L."/>
            <person name="Chang Y.J."/>
            <person name="Jeffries C.D."/>
            <person name="Sikorski J."/>
            <person name="Spring S."/>
            <person name="Rohde M."/>
            <person name="Eichinger K."/>
            <person name="Huber H."/>
            <person name="Wirth R."/>
            <person name="Goker M."/>
            <person name="Detter J.C."/>
            <person name="Woyke T."/>
            <person name="Bristow J."/>
            <person name="Eisen J.A."/>
            <person name="Markowitz V."/>
            <person name="Hugenholtz P."/>
            <person name="Klenk H.P."/>
            <person name="Kyrpides N.C."/>
        </authorList>
    </citation>
    <scope>NUCLEOTIDE SEQUENCE [LARGE SCALE GENOMIC DNA]</scope>
    <source>
        <strain evidence="4">ATCC 43054 / DSM 2088 / JCM 10308 / V24 S</strain>
    </source>
</reference>
<protein>
    <recommendedName>
        <fullName evidence="5">Heavy-metal chelation domain-containing protein</fullName>
    </recommendedName>
</protein>
<evidence type="ECO:0000313" key="3">
    <source>
        <dbReference type="EMBL" id="ADP77046.1"/>
    </source>
</evidence>
<accession>E3GXL4</accession>
<evidence type="ECO:0000259" key="1">
    <source>
        <dbReference type="Pfam" id="PF04016"/>
    </source>
</evidence>
<feature type="domain" description="DUF4213" evidence="2">
    <location>
        <begin position="5"/>
        <end position="86"/>
    </location>
</feature>
<organism evidence="3 4">
    <name type="scientific">Methanothermus fervidus (strain ATCC 43054 / DSM 2088 / JCM 10308 / V24 S)</name>
    <dbReference type="NCBI Taxonomy" id="523846"/>
    <lineage>
        <taxon>Archaea</taxon>
        <taxon>Methanobacteriati</taxon>
        <taxon>Methanobacteriota</taxon>
        <taxon>Methanomada group</taxon>
        <taxon>Methanobacteria</taxon>
        <taxon>Methanobacteriales</taxon>
        <taxon>Methanothermaceae</taxon>
        <taxon>Methanothermus</taxon>
    </lineage>
</organism>
<proteinExistence type="predicted"/>
<dbReference type="SUPFAM" id="SSF159713">
    <property type="entry name" value="Dhaf3308-like"/>
    <property type="match status" value="1"/>
</dbReference>